<feature type="non-terminal residue" evidence="1">
    <location>
        <position position="86"/>
    </location>
</feature>
<dbReference type="AlphaFoldDB" id="X1N2E6"/>
<accession>X1N2E6</accession>
<protein>
    <submittedName>
        <fullName evidence="1">Uncharacterized protein</fullName>
    </submittedName>
</protein>
<organism evidence="1">
    <name type="scientific">marine sediment metagenome</name>
    <dbReference type="NCBI Taxonomy" id="412755"/>
    <lineage>
        <taxon>unclassified sequences</taxon>
        <taxon>metagenomes</taxon>
        <taxon>ecological metagenomes</taxon>
    </lineage>
</organism>
<reference evidence="1" key="1">
    <citation type="journal article" date="2014" name="Front. Microbiol.">
        <title>High frequency of phylogenetically diverse reductive dehalogenase-homologous genes in deep subseafloor sedimentary metagenomes.</title>
        <authorList>
            <person name="Kawai M."/>
            <person name="Futagami T."/>
            <person name="Toyoda A."/>
            <person name="Takaki Y."/>
            <person name="Nishi S."/>
            <person name="Hori S."/>
            <person name="Arai W."/>
            <person name="Tsubouchi T."/>
            <person name="Morono Y."/>
            <person name="Uchiyama I."/>
            <person name="Ito T."/>
            <person name="Fujiyama A."/>
            <person name="Inagaki F."/>
            <person name="Takami H."/>
        </authorList>
    </citation>
    <scope>NUCLEOTIDE SEQUENCE</scope>
    <source>
        <strain evidence="1">Expedition CK06-06</strain>
    </source>
</reference>
<proteinExistence type="predicted"/>
<sequence length="86" mass="9597">MDRISQLRLENTKLRDKVNDLEQKIISIVGLIELFPSGIEGKKEALNEKISSVINSTASSLKIITPKIGPFYYEDILNVANRGIPV</sequence>
<evidence type="ECO:0000313" key="1">
    <source>
        <dbReference type="EMBL" id="GAI12769.1"/>
    </source>
</evidence>
<comment type="caution">
    <text evidence="1">The sequence shown here is derived from an EMBL/GenBank/DDBJ whole genome shotgun (WGS) entry which is preliminary data.</text>
</comment>
<name>X1N2E6_9ZZZZ</name>
<dbReference type="EMBL" id="BARV01006428">
    <property type="protein sequence ID" value="GAI12769.1"/>
    <property type="molecule type" value="Genomic_DNA"/>
</dbReference>
<gene>
    <name evidence="1" type="ORF">S06H3_13172</name>
</gene>